<evidence type="ECO:0000313" key="11">
    <source>
        <dbReference type="EMBL" id="KAG7514666.1"/>
    </source>
</evidence>
<evidence type="ECO:0000256" key="9">
    <source>
        <dbReference type="ARBA" id="ARBA00047412"/>
    </source>
</evidence>
<dbReference type="GO" id="GO:0004021">
    <property type="term" value="F:L-alanine:2-oxoglutarate aminotransferase activity"/>
    <property type="evidence" value="ECO:0007669"/>
    <property type="project" value="UniProtKB-EC"/>
</dbReference>
<comment type="cofactor">
    <cofactor evidence="1">
        <name>pyridoxal 5'-phosphate</name>
        <dbReference type="ChEBI" id="CHEBI:597326"/>
    </cofactor>
</comment>
<dbReference type="PANTHER" id="PTHR11751:SF469">
    <property type="entry name" value="ALANINE TRANSAMINASE"/>
    <property type="match status" value="1"/>
</dbReference>
<proteinExistence type="inferred from homology"/>
<keyword evidence="5" id="KW-0663">Pyridoxal phosphate</keyword>
<dbReference type="AlphaFoldDB" id="A0AAV6SB41"/>
<dbReference type="Proteomes" id="UP000693946">
    <property type="component" value="Linkage Group LG14"/>
</dbReference>
<dbReference type="PANTHER" id="PTHR11751">
    <property type="entry name" value="ALANINE AMINOTRANSFERASE"/>
    <property type="match status" value="1"/>
</dbReference>
<gene>
    <name evidence="12" type="ORF">JOB18_039720</name>
</gene>
<organism evidence="12 13">
    <name type="scientific">Solea senegalensis</name>
    <name type="common">Senegalese sole</name>
    <dbReference type="NCBI Taxonomy" id="28829"/>
    <lineage>
        <taxon>Eukaryota</taxon>
        <taxon>Metazoa</taxon>
        <taxon>Chordata</taxon>
        <taxon>Craniata</taxon>
        <taxon>Vertebrata</taxon>
        <taxon>Euteleostomi</taxon>
        <taxon>Actinopterygii</taxon>
        <taxon>Neopterygii</taxon>
        <taxon>Teleostei</taxon>
        <taxon>Neoteleostei</taxon>
        <taxon>Acanthomorphata</taxon>
        <taxon>Carangaria</taxon>
        <taxon>Pleuronectiformes</taxon>
        <taxon>Pleuronectoidei</taxon>
        <taxon>Soleidae</taxon>
        <taxon>Solea</taxon>
    </lineage>
</organism>
<comment type="catalytic activity">
    <reaction evidence="9">
        <text>L-alanine + 2-oxoglutarate = pyruvate + L-glutamate</text>
        <dbReference type="Rhea" id="RHEA:19453"/>
        <dbReference type="ChEBI" id="CHEBI:15361"/>
        <dbReference type="ChEBI" id="CHEBI:16810"/>
        <dbReference type="ChEBI" id="CHEBI:29985"/>
        <dbReference type="ChEBI" id="CHEBI:57972"/>
        <dbReference type="EC" id="2.6.1.2"/>
    </reaction>
</comment>
<evidence type="ECO:0000313" key="13">
    <source>
        <dbReference type="Proteomes" id="UP000693946"/>
    </source>
</evidence>
<dbReference type="FunFam" id="3.40.640.10:FF:000129">
    <property type="entry name" value="Alanine aminotransferase 2"/>
    <property type="match status" value="1"/>
</dbReference>
<evidence type="ECO:0000313" key="12">
    <source>
        <dbReference type="EMBL" id="KAG7514668.1"/>
    </source>
</evidence>
<reference evidence="12 13" key="1">
    <citation type="journal article" date="2021" name="Sci. Rep.">
        <title>Chromosome anchoring in Senegalese sole (Solea senegalensis) reveals sex-associated markers and genome rearrangements in flatfish.</title>
        <authorList>
            <person name="Guerrero-Cozar I."/>
            <person name="Gomez-Garrido J."/>
            <person name="Berbel C."/>
            <person name="Martinez-Blanch J.F."/>
            <person name="Alioto T."/>
            <person name="Claros M.G."/>
            <person name="Gagnaire P.A."/>
            <person name="Manchado M."/>
        </authorList>
    </citation>
    <scope>NUCLEOTIDE SEQUENCE [LARGE SCALE GENOMIC DNA]</scope>
    <source>
        <strain evidence="12">Sse05_10M</strain>
    </source>
</reference>
<keyword evidence="4" id="KW-0808">Transferase</keyword>
<dbReference type="EC" id="2.6.1.2" evidence="8"/>
<evidence type="ECO:0000256" key="5">
    <source>
        <dbReference type="ARBA" id="ARBA00022898"/>
    </source>
</evidence>
<feature type="domain" description="Aminotransferase class I/classII large" evidence="10">
    <location>
        <begin position="83"/>
        <end position="463"/>
    </location>
</feature>
<evidence type="ECO:0000256" key="7">
    <source>
        <dbReference type="ARBA" id="ARBA00025785"/>
    </source>
</evidence>
<dbReference type="Pfam" id="PF00155">
    <property type="entry name" value="Aminotran_1_2"/>
    <property type="match status" value="1"/>
</dbReference>
<evidence type="ECO:0000259" key="10">
    <source>
        <dbReference type="Pfam" id="PF00155"/>
    </source>
</evidence>
<dbReference type="InterPro" id="IPR045088">
    <property type="entry name" value="ALAT1/2-like"/>
</dbReference>
<evidence type="ECO:0000256" key="2">
    <source>
        <dbReference type="ARBA" id="ARBA00011738"/>
    </source>
</evidence>
<keyword evidence="13" id="KW-1185">Reference proteome</keyword>
<dbReference type="GO" id="GO:0030170">
    <property type="term" value="F:pyridoxal phosphate binding"/>
    <property type="evidence" value="ECO:0007669"/>
    <property type="project" value="InterPro"/>
</dbReference>
<dbReference type="EMBL" id="JAGKHQ010000006">
    <property type="protein sequence ID" value="KAG7514666.1"/>
    <property type="molecule type" value="Genomic_DNA"/>
</dbReference>
<evidence type="ECO:0000256" key="6">
    <source>
        <dbReference type="ARBA" id="ARBA00025708"/>
    </source>
</evidence>
<dbReference type="InterPro" id="IPR004839">
    <property type="entry name" value="Aminotransferase_I/II_large"/>
</dbReference>
<accession>A0AAV6SB41</accession>
<protein>
    <recommendedName>
        <fullName evidence="8">alanine transaminase</fullName>
        <ecNumber evidence="8">2.6.1.2</ecNumber>
    </recommendedName>
</protein>
<evidence type="ECO:0000256" key="8">
    <source>
        <dbReference type="ARBA" id="ARBA00026106"/>
    </source>
</evidence>
<comment type="similarity">
    <text evidence="7">Belongs to the class-I pyridoxal-phosphate-dependent aminotransferase family. Alanine aminotransferase subfamily.</text>
</comment>
<name>A0AAV6SB41_SOLSE</name>
<comment type="subunit">
    <text evidence="2">Homodimer.</text>
</comment>
<dbReference type="CDD" id="cd00609">
    <property type="entry name" value="AAT_like"/>
    <property type="match status" value="1"/>
</dbReference>
<comment type="caution">
    <text evidence="12">The sequence shown here is derived from an EMBL/GenBank/DDBJ whole genome shotgun (WGS) entry which is preliminary data.</text>
</comment>
<keyword evidence="3 11" id="KW-0032">Aminotransferase</keyword>
<evidence type="ECO:0000256" key="4">
    <source>
        <dbReference type="ARBA" id="ARBA00022679"/>
    </source>
</evidence>
<comment type="pathway">
    <text evidence="6">Amino-acid degradation; L-alanine degradation via transaminase pathway; pyruvate from L-alanine: step 1/1.</text>
</comment>
<dbReference type="EMBL" id="JAGKHQ010000006">
    <property type="protein sequence ID" value="KAG7514669.1"/>
    <property type="molecule type" value="Genomic_DNA"/>
</dbReference>
<sequence>MTSLQQVNPRVLAIRESTGLQTLAAHITQQITQGGKRPFQKVTDVSSHDPQEAGMAPISFVRQVLAMCQYPELLKDEHFPLDARQRAQKLLGWCSGGSVGSYTPTSNGTPQILETIADFITRRDGGVRSHPENIIFSTGSQKIFQLLLHLMSCGSGGSQTGMLIPTPCPHTLLSLMDESEVKTVPYQLMEERGWAVDLDKLHQALKAARGHCEPRAIYICNPGNPTGHVQDRETIEQVIRFAATEGLVLLAHEVHQDSVYGQDKQFVSYKKVLFEMEKKYSEAVELISIHSISTACAGECGLRGAYMEVVNVDPPIMTYVKRLQITTCPPVLSHFAMHLMVNPPTPGDLSYGKYAQEILQRQKTLSQNARRACDFLNALPGMSCQPAMGGVFLYPRLQLSSHMIEEAKTSGVEADVFYCQRFLEEEGVCLGPGCENGHDDQNYHVRLCVLVPPVSLDQVLARLRSFHLRLLEGSH</sequence>
<dbReference type="EMBL" id="JAGKHQ010000006">
    <property type="protein sequence ID" value="KAG7514668.1"/>
    <property type="molecule type" value="Genomic_DNA"/>
</dbReference>
<evidence type="ECO:0000256" key="1">
    <source>
        <dbReference type="ARBA" id="ARBA00001933"/>
    </source>
</evidence>
<evidence type="ECO:0000256" key="3">
    <source>
        <dbReference type="ARBA" id="ARBA00022576"/>
    </source>
</evidence>
<dbReference type="FunFam" id="1.10.287.1970:FF:000001">
    <property type="entry name" value="Alanine aminotransferase 2"/>
    <property type="match status" value="1"/>
</dbReference>
<reference evidence="12" key="2">
    <citation type="submission" date="2021-03" db="EMBL/GenBank/DDBJ databases">
        <authorList>
            <person name="Guerrero-Cozar I."/>
            <person name="Gomez-Garrido J."/>
            <person name="Berbel C."/>
            <person name="Martinez-Blanch J.F."/>
            <person name="Alioto T."/>
            <person name="Claros M.G."/>
            <person name="Gagnaire P.A."/>
            <person name="Manchado M."/>
        </authorList>
    </citation>
    <scope>NUCLEOTIDE SEQUENCE</scope>
    <source>
        <strain evidence="12">Sse05_10M</strain>
        <tissue evidence="12">Blood</tissue>
    </source>
</reference>